<gene>
    <name evidence="1" type="ORF">NLS_LOCUS9891</name>
</gene>
<dbReference type="EMBL" id="UYRX01002089">
    <property type="protein sequence ID" value="VDM92699.1"/>
    <property type="molecule type" value="Genomic_DNA"/>
</dbReference>
<dbReference type="AlphaFoldDB" id="A0A3P7JVG3"/>
<evidence type="ECO:0000313" key="2">
    <source>
        <dbReference type="Proteomes" id="UP000277928"/>
    </source>
</evidence>
<proteinExistence type="predicted"/>
<organism evidence="1 2">
    <name type="scientific">Litomosoides sigmodontis</name>
    <name type="common">Filarial nematode worm</name>
    <dbReference type="NCBI Taxonomy" id="42156"/>
    <lineage>
        <taxon>Eukaryota</taxon>
        <taxon>Metazoa</taxon>
        <taxon>Ecdysozoa</taxon>
        <taxon>Nematoda</taxon>
        <taxon>Chromadorea</taxon>
        <taxon>Rhabditida</taxon>
        <taxon>Spirurina</taxon>
        <taxon>Spiruromorpha</taxon>
        <taxon>Filarioidea</taxon>
        <taxon>Onchocercidae</taxon>
        <taxon>Litomosoides</taxon>
    </lineage>
</organism>
<dbReference type="Proteomes" id="UP000277928">
    <property type="component" value="Unassembled WGS sequence"/>
</dbReference>
<evidence type="ECO:0000313" key="1">
    <source>
        <dbReference type="EMBL" id="VDM92699.1"/>
    </source>
</evidence>
<keyword evidence="2" id="KW-1185">Reference proteome</keyword>
<reference evidence="1 2" key="1">
    <citation type="submission" date="2018-08" db="EMBL/GenBank/DDBJ databases">
        <authorList>
            <person name="Laetsch R D."/>
            <person name="Stevens L."/>
            <person name="Kumar S."/>
            <person name="Blaxter L. M."/>
        </authorList>
    </citation>
    <scope>NUCLEOTIDE SEQUENCE [LARGE SCALE GENOMIC DNA]</scope>
</reference>
<protein>
    <submittedName>
        <fullName evidence="1">Uncharacterized protein</fullName>
    </submittedName>
</protein>
<sequence length="85" mass="8950">MMMVVAVIGDDGGGGGGDCGGGGDGGGGGTLCSSIPMKCQHNNSCAKTRLPLDPQPNKYKRKCLNHTYKVRFLNYSKFHIKQTSS</sequence>
<name>A0A3P7JVG3_LITSI</name>
<accession>A0A3P7JVG3</accession>